<protein>
    <submittedName>
        <fullName evidence="1">A-kinase anchoring protein 14</fullName>
    </submittedName>
</protein>
<accession>A0A8C9PEM3</accession>
<evidence type="ECO:0000313" key="2">
    <source>
        <dbReference type="Proteomes" id="UP000694422"/>
    </source>
</evidence>
<dbReference type="GO" id="GO:0034237">
    <property type="term" value="F:protein kinase A regulatory subunit binding"/>
    <property type="evidence" value="ECO:0007669"/>
    <property type="project" value="TreeGrafter"/>
</dbReference>
<evidence type="ECO:0000313" key="1">
    <source>
        <dbReference type="Ensembl" id="ENSSDAP00000006321.1"/>
    </source>
</evidence>
<sequence>MDASEIPKSQKVMFLDKDAETNATMSMMTAMMEDTQDNRNVTEVALPLVEDAIAVAVEFVEEATNPIKNIKWITHGEFTVEKGRKQIENFVGFKCIVGPKCYAHYKEELNHTFRYIYCVRWSIPTAQVPMPRVSAAAYFTIKITKSKPPDAPIDVSYIFEDHSLVLRPGMARFREKWPRNIIEAKNLLMESITF</sequence>
<dbReference type="PANTHER" id="PTHR35075:SF1">
    <property type="entry name" value="A-KINASE ANCHOR PROTEIN 14"/>
    <property type="match status" value="1"/>
</dbReference>
<dbReference type="InterPro" id="IPR025663">
    <property type="entry name" value="AKAP_28"/>
</dbReference>
<dbReference type="Ensembl" id="ENSSDAT00000007215.1">
    <property type="protein sequence ID" value="ENSSDAP00000006321.1"/>
    <property type="gene ID" value="ENSSDAG00000005844.1"/>
</dbReference>
<proteinExistence type="predicted"/>
<dbReference type="PANTHER" id="PTHR35075">
    <property type="entry name" value="A-KINASE ANCHOR PROTEIN 14"/>
    <property type="match status" value="1"/>
</dbReference>
<reference evidence="1" key="2">
    <citation type="submission" date="2025-09" db="UniProtKB">
        <authorList>
            <consortium name="Ensembl"/>
        </authorList>
    </citation>
    <scope>IDENTIFICATION</scope>
</reference>
<dbReference type="InterPro" id="IPR053084">
    <property type="entry name" value="AKAP"/>
</dbReference>
<dbReference type="Pfam" id="PF14469">
    <property type="entry name" value="AKAP28"/>
    <property type="match status" value="1"/>
</dbReference>
<dbReference type="GO" id="GO:0005952">
    <property type="term" value="C:cAMP-dependent protein kinase complex"/>
    <property type="evidence" value="ECO:0007669"/>
    <property type="project" value="TreeGrafter"/>
</dbReference>
<reference evidence="1" key="1">
    <citation type="submission" date="2025-08" db="UniProtKB">
        <authorList>
            <consortium name="Ensembl"/>
        </authorList>
    </citation>
    <scope>IDENTIFICATION</scope>
</reference>
<organism evidence="1 2">
    <name type="scientific">Spermophilus dauricus</name>
    <name type="common">Daurian ground squirrel</name>
    <dbReference type="NCBI Taxonomy" id="99837"/>
    <lineage>
        <taxon>Eukaryota</taxon>
        <taxon>Metazoa</taxon>
        <taxon>Chordata</taxon>
        <taxon>Craniata</taxon>
        <taxon>Vertebrata</taxon>
        <taxon>Euteleostomi</taxon>
        <taxon>Mammalia</taxon>
        <taxon>Eutheria</taxon>
        <taxon>Euarchontoglires</taxon>
        <taxon>Glires</taxon>
        <taxon>Rodentia</taxon>
        <taxon>Sciuromorpha</taxon>
        <taxon>Sciuridae</taxon>
        <taxon>Xerinae</taxon>
        <taxon>Marmotini</taxon>
        <taxon>Spermophilus</taxon>
    </lineage>
</organism>
<keyword evidence="2" id="KW-1185">Reference proteome</keyword>
<name>A0A8C9PEM3_SPEDA</name>
<dbReference type="Proteomes" id="UP000694422">
    <property type="component" value="Unplaced"/>
</dbReference>
<dbReference type="AlphaFoldDB" id="A0A8C9PEM3"/>